<dbReference type="Proteomes" id="UP001140949">
    <property type="component" value="Unassembled WGS sequence"/>
</dbReference>
<dbReference type="CDD" id="cd06410">
    <property type="entry name" value="PB1_UP2"/>
    <property type="match status" value="1"/>
</dbReference>
<dbReference type="InterPro" id="IPR011009">
    <property type="entry name" value="Kinase-like_dom_sf"/>
</dbReference>
<keyword evidence="8 10" id="KW-0067">ATP-binding</keyword>
<dbReference type="Gene3D" id="3.10.20.90">
    <property type="entry name" value="Phosphatidylinositol 3-kinase Catalytic Subunit, Chain A, domain 1"/>
    <property type="match status" value="1"/>
</dbReference>
<dbReference type="PANTHER" id="PTHR23257:SF797">
    <property type="entry name" value="KINASE SUPERFAMILY WITH OCTICOSAPEPTIDE_PHOX_BEM1P DOMAIN-CONTAINING PROTEIN"/>
    <property type="match status" value="1"/>
</dbReference>
<evidence type="ECO:0000313" key="13">
    <source>
        <dbReference type="EMBL" id="KAJ6823304.1"/>
    </source>
</evidence>
<dbReference type="SUPFAM" id="SSF56112">
    <property type="entry name" value="Protein kinase-like (PK-like)"/>
    <property type="match status" value="1"/>
</dbReference>
<evidence type="ECO:0000256" key="6">
    <source>
        <dbReference type="ARBA" id="ARBA00022741"/>
    </source>
</evidence>
<accession>A0AAX6G3J0</accession>
<evidence type="ECO:0000259" key="12">
    <source>
        <dbReference type="PROSITE" id="PS50011"/>
    </source>
</evidence>
<comment type="subcellular location">
    <subcellularLocation>
        <location evidence="1">Cytoplasm</location>
    </subcellularLocation>
</comment>
<evidence type="ECO:0000256" key="1">
    <source>
        <dbReference type="ARBA" id="ARBA00004496"/>
    </source>
</evidence>
<keyword evidence="5" id="KW-0808">Transferase</keyword>
<name>A0AAX6G3J0_IRIPA</name>
<dbReference type="Gene3D" id="3.30.200.20">
    <property type="entry name" value="Phosphorylase Kinase, domain 1"/>
    <property type="match status" value="1"/>
</dbReference>
<evidence type="ECO:0000256" key="7">
    <source>
        <dbReference type="ARBA" id="ARBA00022777"/>
    </source>
</evidence>
<sequence>MAVESDSRRKVKLLCSFGGRILPRPSDGALRYAGGHTRIISVPMDLPFPDLMERLADARGGIGPTVVKYQLPNEDLDALISVSCPEDLENMMDEYEKIAGSDGSAKLRVFLFSPADLSPCGADPVASGDPDQRYFDAVNGVDAGGGSSAGSLGRKDSGVSTSSAQNSDCEGVSSEVLFSPVIDTNQVQFLNPQPVNLLPLNVTAATVPLLKPVQPQPSPMEENLYAGLNCRMAVQPPQPLSQLPSLPLSYQQPALTQSAGLTLEDCNMCHKAQPHAHSDNMVQEFGDGLLTPSQPEANLVFYSQRPEDVMKLRAPTLVTGGLVDNMVGPKVETTTPVTGQFVPVQVPVSGQFAQVPVSGQFAQVPVSGQFAQVPVSGQFAQVPVSGQFAQVPVSGQFTQAPVSGQFAQVPVAGQLAQVPESRHADHATVFFPSNSMGSSPEAQSSYGLFLGNFPQLNSGSPRYPVQQHREGVAGFASDYARPVNGMMEGLRLNPAEVTGSSGQGKAVGIPDTSPPAVENYNGYMPQVGGKVLLASRGFVNRGVVPEENYVRPIDQLATSTPDLSCMHNLQPVETGHALNMAGNRDPFPLHHLVNMEPPIPSESLRTMPTYATGIHPAYDERSINPTPLCELRVEPSQIYSKDSISPLSAPQGNDVLFGLSNATSPSGFVEPFQEPASSDSLFCNQDPRNVLGGTNALPPRPKRVASRESMLPKDSGVQVHLGNSTESDIFTLLEEGGLHPSPLDSLKKALRPESTQPMKSYGDEQIKQDLQAVAEGVASSVLNTLSPPAPVVFAHDIKELYPEFLDGEKIADDTTESQRTLMSVDRKLEVGKISTISPFCARSLYSLTLYIQDNKPRDSDKINPGIQITGDIGRLQIINNSDLEELRELGSGTFGTVYHGKWRGSDVAIKRINDRCFAGKPSEQERMRADFWNEASKLADLHHPNVVAFYGVVLDGPGGSIATVTEYMVNGSLRNALQRNEKTLDPRRRLLIAMDVAFGMEYLHKKNIVHFDLKSDNLLVNLRDPQRPICKVGDLGLSKVKCQTLISGGVRGTLPWMAPELLNGSSSLVSEKVDVFSFGIVMWELLTGEEPYADLHYGAIIGGIVSNTLRPPVPETCEPQWRSLMERCWSADPSERPSFTEIADRLRSMAASLPSKGLVQGQQAHK</sequence>
<dbReference type="PROSITE" id="PS00108">
    <property type="entry name" value="PROTEIN_KINASE_ST"/>
    <property type="match status" value="1"/>
</dbReference>
<dbReference type="InterPro" id="IPR017441">
    <property type="entry name" value="Protein_kinase_ATP_BS"/>
</dbReference>
<evidence type="ECO:0000256" key="10">
    <source>
        <dbReference type="PROSITE-ProRule" id="PRU10141"/>
    </source>
</evidence>
<gene>
    <name evidence="13" type="ORF">M6B38_383820</name>
</gene>
<protein>
    <submittedName>
        <fullName evidence="13">Serine/threonine-protein kinase B-raf-like</fullName>
    </submittedName>
</protein>
<dbReference type="Gene3D" id="1.10.510.10">
    <property type="entry name" value="Transferase(Phosphotransferase) domain 1"/>
    <property type="match status" value="1"/>
</dbReference>
<dbReference type="InterPro" id="IPR050167">
    <property type="entry name" value="Ser_Thr_protein_kinase"/>
</dbReference>
<evidence type="ECO:0000256" key="2">
    <source>
        <dbReference type="ARBA" id="ARBA00022490"/>
    </source>
</evidence>
<dbReference type="InterPro" id="IPR000719">
    <property type="entry name" value="Prot_kinase_dom"/>
</dbReference>
<keyword evidence="7 13" id="KW-0418">Kinase</keyword>
<dbReference type="FunFam" id="1.10.510.10:FF:000142">
    <property type="entry name" value="Octicosapeptide/phox/Bem1p domain kinase superfamily protein"/>
    <property type="match status" value="1"/>
</dbReference>
<dbReference type="FunFam" id="3.10.20.90:FF:000058">
    <property type="entry name" value="Octicosapeptide/phox/Bem1p domain kinase superfamily protein"/>
    <property type="match status" value="1"/>
</dbReference>
<dbReference type="Pfam" id="PF07714">
    <property type="entry name" value="PK_Tyr_Ser-Thr"/>
    <property type="match status" value="1"/>
</dbReference>
<dbReference type="InterPro" id="IPR008271">
    <property type="entry name" value="Ser/Thr_kinase_AS"/>
</dbReference>
<proteinExistence type="predicted"/>
<dbReference type="InterPro" id="IPR000270">
    <property type="entry name" value="PB1_dom"/>
</dbReference>
<feature type="compositionally biased region" description="Polar residues" evidence="11">
    <location>
        <begin position="158"/>
        <end position="167"/>
    </location>
</feature>
<dbReference type="Pfam" id="PF00564">
    <property type="entry name" value="PB1"/>
    <property type="match status" value="1"/>
</dbReference>
<organism evidence="13 14">
    <name type="scientific">Iris pallida</name>
    <name type="common">Sweet iris</name>
    <dbReference type="NCBI Taxonomy" id="29817"/>
    <lineage>
        <taxon>Eukaryota</taxon>
        <taxon>Viridiplantae</taxon>
        <taxon>Streptophyta</taxon>
        <taxon>Embryophyta</taxon>
        <taxon>Tracheophyta</taxon>
        <taxon>Spermatophyta</taxon>
        <taxon>Magnoliopsida</taxon>
        <taxon>Liliopsida</taxon>
        <taxon>Asparagales</taxon>
        <taxon>Iridaceae</taxon>
        <taxon>Iridoideae</taxon>
        <taxon>Irideae</taxon>
        <taxon>Iris</taxon>
    </lineage>
</organism>
<keyword evidence="6 10" id="KW-0547">Nucleotide-binding</keyword>
<dbReference type="PANTHER" id="PTHR23257">
    <property type="entry name" value="SERINE-THREONINE PROTEIN KINASE"/>
    <property type="match status" value="1"/>
</dbReference>
<feature type="domain" description="Protein kinase" evidence="12">
    <location>
        <begin position="883"/>
        <end position="1153"/>
    </location>
</feature>
<dbReference type="FunFam" id="3.30.200.20:FF:000081">
    <property type="entry name" value="Octicosapeptide/phox/Bem1p domain kinase superfamily protein"/>
    <property type="match status" value="1"/>
</dbReference>
<keyword evidence="3" id="KW-0723">Serine/threonine-protein kinase</keyword>
<evidence type="ECO:0000256" key="5">
    <source>
        <dbReference type="ARBA" id="ARBA00022679"/>
    </source>
</evidence>
<dbReference type="CDD" id="cd13999">
    <property type="entry name" value="STKc_MAP3K-like"/>
    <property type="match status" value="1"/>
</dbReference>
<evidence type="ECO:0000256" key="8">
    <source>
        <dbReference type="ARBA" id="ARBA00022840"/>
    </source>
</evidence>
<evidence type="ECO:0000256" key="3">
    <source>
        <dbReference type="ARBA" id="ARBA00022527"/>
    </source>
</evidence>
<dbReference type="InterPro" id="IPR001245">
    <property type="entry name" value="Ser-Thr/Tyr_kinase_cat_dom"/>
</dbReference>
<evidence type="ECO:0000256" key="4">
    <source>
        <dbReference type="ARBA" id="ARBA00022553"/>
    </source>
</evidence>
<dbReference type="AlphaFoldDB" id="A0AAX6G3J0"/>
<dbReference type="PRINTS" id="PR00109">
    <property type="entry name" value="TYRKINASE"/>
</dbReference>
<keyword evidence="9" id="KW-0927">Auxin signaling pathway</keyword>
<dbReference type="EMBL" id="JANAVB010023000">
    <property type="protein sequence ID" value="KAJ6823304.1"/>
    <property type="molecule type" value="Genomic_DNA"/>
</dbReference>
<keyword evidence="14" id="KW-1185">Reference proteome</keyword>
<reference evidence="13" key="1">
    <citation type="journal article" date="2023" name="GigaByte">
        <title>Genome assembly of the bearded iris, Iris pallida Lam.</title>
        <authorList>
            <person name="Bruccoleri R.E."/>
            <person name="Oakeley E.J."/>
            <person name="Faust A.M.E."/>
            <person name="Altorfer M."/>
            <person name="Dessus-Babus S."/>
            <person name="Burckhardt D."/>
            <person name="Oertli M."/>
            <person name="Naumann U."/>
            <person name="Petersen F."/>
            <person name="Wong J."/>
        </authorList>
    </citation>
    <scope>NUCLEOTIDE SEQUENCE</scope>
    <source>
        <strain evidence="13">GSM-AAB239-AS_SAM_17_03QT</strain>
    </source>
</reference>
<dbReference type="GO" id="GO:0005737">
    <property type="term" value="C:cytoplasm"/>
    <property type="evidence" value="ECO:0007669"/>
    <property type="project" value="UniProtKB-SubCell"/>
</dbReference>
<keyword evidence="2" id="KW-0963">Cytoplasm</keyword>
<keyword evidence="4" id="KW-0597">Phosphoprotein</keyword>
<dbReference type="PROSITE" id="PS00107">
    <property type="entry name" value="PROTEIN_KINASE_ATP"/>
    <property type="match status" value="1"/>
</dbReference>
<dbReference type="GO" id="GO:0005524">
    <property type="term" value="F:ATP binding"/>
    <property type="evidence" value="ECO:0007669"/>
    <property type="project" value="UniProtKB-UniRule"/>
</dbReference>
<dbReference type="GO" id="GO:0004674">
    <property type="term" value="F:protein serine/threonine kinase activity"/>
    <property type="evidence" value="ECO:0007669"/>
    <property type="project" value="UniProtKB-KW"/>
</dbReference>
<dbReference type="PROSITE" id="PS50011">
    <property type="entry name" value="PROTEIN_KINASE_DOM"/>
    <property type="match status" value="1"/>
</dbReference>
<evidence type="ECO:0000256" key="9">
    <source>
        <dbReference type="ARBA" id="ARBA00023294"/>
    </source>
</evidence>
<dbReference type="GO" id="GO:0009734">
    <property type="term" value="P:auxin-activated signaling pathway"/>
    <property type="evidence" value="ECO:0007669"/>
    <property type="project" value="UniProtKB-KW"/>
</dbReference>
<dbReference type="SMART" id="SM00220">
    <property type="entry name" value="S_TKc"/>
    <property type="match status" value="1"/>
</dbReference>
<evidence type="ECO:0000313" key="14">
    <source>
        <dbReference type="Proteomes" id="UP001140949"/>
    </source>
</evidence>
<dbReference type="GO" id="GO:0010928">
    <property type="term" value="P:regulation of auxin mediated signaling pathway"/>
    <property type="evidence" value="ECO:0007669"/>
    <property type="project" value="UniProtKB-ARBA"/>
</dbReference>
<evidence type="ECO:0000256" key="11">
    <source>
        <dbReference type="SAM" id="MobiDB-lite"/>
    </source>
</evidence>
<dbReference type="SMART" id="SM00666">
    <property type="entry name" value="PB1"/>
    <property type="match status" value="1"/>
</dbReference>
<reference evidence="13" key="2">
    <citation type="submission" date="2023-04" db="EMBL/GenBank/DDBJ databases">
        <authorList>
            <person name="Bruccoleri R.E."/>
            <person name="Oakeley E.J."/>
            <person name="Faust A.-M."/>
            <person name="Dessus-Babus S."/>
            <person name="Altorfer M."/>
            <person name="Burckhardt D."/>
            <person name="Oertli M."/>
            <person name="Naumann U."/>
            <person name="Petersen F."/>
            <person name="Wong J."/>
        </authorList>
    </citation>
    <scope>NUCLEOTIDE SEQUENCE</scope>
    <source>
        <strain evidence="13">GSM-AAB239-AS_SAM_17_03QT</strain>
        <tissue evidence="13">Leaf</tissue>
    </source>
</reference>
<comment type="caution">
    <text evidence="13">The sequence shown here is derived from an EMBL/GenBank/DDBJ whole genome shotgun (WGS) entry which is preliminary data.</text>
</comment>
<dbReference type="SUPFAM" id="SSF54277">
    <property type="entry name" value="CAD &amp; PB1 domains"/>
    <property type="match status" value="1"/>
</dbReference>
<feature type="binding site" evidence="10">
    <location>
        <position position="920"/>
    </location>
    <ligand>
        <name>ATP</name>
        <dbReference type="ChEBI" id="CHEBI:30616"/>
    </ligand>
</feature>
<feature type="region of interest" description="Disordered" evidence="11">
    <location>
        <begin position="145"/>
        <end position="167"/>
    </location>
</feature>